<protein>
    <recommendedName>
        <fullName evidence="4">Glycosyltransferase RgtA/B/C/D-like domain-containing protein</fullName>
    </recommendedName>
</protein>
<feature type="transmembrane region" description="Helical" evidence="1">
    <location>
        <begin position="231"/>
        <end position="264"/>
    </location>
</feature>
<dbReference type="OrthoDB" id="2240371at2"/>
<feature type="transmembrane region" description="Helical" evidence="1">
    <location>
        <begin position="151"/>
        <end position="171"/>
    </location>
</feature>
<organism evidence="2 3">
    <name type="scientific">Weissella kandleri</name>
    <dbReference type="NCBI Taxonomy" id="1616"/>
    <lineage>
        <taxon>Bacteria</taxon>
        <taxon>Bacillati</taxon>
        <taxon>Bacillota</taxon>
        <taxon>Bacilli</taxon>
        <taxon>Lactobacillales</taxon>
        <taxon>Lactobacillaceae</taxon>
        <taxon>Weissella</taxon>
    </lineage>
</organism>
<dbReference type="STRING" id="1616.IV73_GL001281"/>
<gene>
    <name evidence="2" type="ORF">IV73_GL001281</name>
</gene>
<feature type="transmembrane region" description="Helical" evidence="1">
    <location>
        <begin position="183"/>
        <end position="201"/>
    </location>
</feature>
<feature type="transmembrane region" description="Helical" evidence="1">
    <location>
        <begin position="276"/>
        <end position="294"/>
    </location>
</feature>
<keyword evidence="1" id="KW-0472">Membrane</keyword>
<dbReference type="PATRIC" id="fig|1616.3.peg.1314"/>
<feature type="transmembrane region" description="Helical" evidence="1">
    <location>
        <begin position="489"/>
        <end position="506"/>
    </location>
</feature>
<reference evidence="2 3" key="1">
    <citation type="journal article" date="2015" name="Genome Announc.">
        <title>Expanding the biotechnology potential of lactobacilli through comparative genomics of 213 strains and associated genera.</title>
        <authorList>
            <person name="Sun Z."/>
            <person name="Harris H.M."/>
            <person name="McCann A."/>
            <person name="Guo C."/>
            <person name="Argimon S."/>
            <person name="Zhang W."/>
            <person name="Yang X."/>
            <person name="Jeffery I.B."/>
            <person name="Cooney J.C."/>
            <person name="Kagawa T.F."/>
            <person name="Liu W."/>
            <person name="Song Y."/>
            <person name="Salvetti E."/>
            <person name="Wrobel A."/>
            <person name="Rasinkangas P."/>
            <person name="Parkhill J."/>
            <person name="Rea M.C."/>
            <person name="O'Sullivan O."/>
            <person name="Ritari J."/>
            <person name="Douillard F.P."/>
            <person name="Paul Ross R."/>
            <person name="Yang R."/>
            <person name="Briner A.E."/>
            <person name="Felis G.E."/>
            <person name="de Vos W.M."/>
            <person name="Barrangou R."/>
            <person name="Klaenhammer T.R."/>
            <person name="Caufield P.W."/>
            <person name="Cui Y."/>
            <person name="Zhang H."/>
            <person name="O'Toole P.W."/>
        </authorList>
    </citation>
    <scope>NUCLEOTIDE SEQUENCE [LARGE SCALE GENOMIC DNA]</scope>
    <source>
        <strain evidence="2 3">DSM 20593</strain>
    </source>
</reference>
<feature type="transmembrane region" description="Helical" evidence="1">
    <location>
        <begin position="121"/>
        <end position="139"/>
    </location>
</feature>
<name>A0A0R2JKC9_9LACO</name>
<feature type="transmembrane region" description="Helical" evidence="1">
    <location>
        <begin position="401"/>
        <end position="422"/>
    </location>
</feature>
<evidence type="ECO:0008006" key="4">
    <source>
        <dbReference type="Google" id="ProtNLM"/>
    </source>
</evidence>
<feature type="transmembrane region" description="Helical" evidence="1">
    <location>
        <begin position="75"/>
        <end position="93"/>
    </location>
</feature>
<feature type="transmembrane region" description="Helical" evidence="1">
    <location>
        <begin position="46"/>
        <end position="63"/>
    </location>
</feature>
<accession>A0A0R2JKC9</accession>
<dbReference type="Proteomes" id="UP000051655">
    <property type="component" value="Unassembled WGS sequence"/>
</dbReference>
<evidence type="ECO:0000313" key="3">
    <source>
        <dbReference type="Proteomes" id="UP000051655"/>
    </source>
</evidence>
<feature type="transmembrane region" description="Helical" evidence="1">
    <location>
        <begin position="670"/>
        <end position="687"/>
    </location>
</feature>
<evidence type="ECO:0000313" key="2">
    <source>
        <dbReference type="EMBL" id="KRN74484.1"/>
    </source>
</evidence>
<comment type="caution">
    <text evidence="2">The sequence shown here is derived from an EMBL/GenBank/DDBJ whole genome shotgun (WGS) entry which is preliminary data.</text>
</comment>
<dbReference type="AlphaFoldDB" id="A0A0R2JKC9"/>
<keyword evidence="1" id="KW-0812">Transmembrane</keyword>
<dbReference type="EMBL" id="JQBP01000009">
    <property type="protein sequence ID" value="KRN74484.1"/>
    <property type="molecule type" value="Genomic_DNA"/>
</dbReference>
<dbReference type="RefSeq" id="WP_057756467.1">
    <property type="nucleotide sequence ID" value="NZ_JQBP01000009.1"/>
</dbReference>
<keyword evidence="3" id="KW-1185">Reference proteome</keyword>
<sequence length="694" mass="79550">MKKSVSFFNAMFLGFGIVISLLILASALFSQPFNVAPNETPLLMDAFYRLGATMIAVLALLFSIRKLRQLNKNKLLFIILGILLVQALFIFKFQRPVSTDTGYVFDQAEQLANGNFHWLKYFQIYPNNVMISLFWALIYKAFNLLGITNHYLGAVVVQTLLYDLSLGFAVQQSHKIPKFNTKWFLVLGLAYFPMWLFNLFIYNDIVGVAVIYITLGLWIKFIYAPSAAQRWWALAGASLCLAIGMLVRQNLLIIGIALILALVFTVKQPWFKKLGMLSLILVVFGAVNVAGQAVEHQTNFKTTEQIKMPTVSWINMGLNPGTSGETNVEDTWGWYGLKEPKRTEELKNSIQFRLDFMSKRALLGHFWHKIRYTFARGLTLMDFSNVISVQKNLNIISASYVMAQLTQPIYSALIILALIALWQAFKIRDERKSIIIFSALSIVGVFLFHVLLWETRDRYGIVIWPFLFMLSGFVDVEGKSFAWKNQPKILLSLGAIGMILLMFGAITNRPILGERQIINQPTLSHTYEDYTFSRPIKLKANSEYEFKFKVYNFSNRLNAKIRDAALTPEEADKVHIKIYAKKKLVADLPVQSTNRYPVKLHPGTYKMQVVNQNQHDIVDSRMFIYTTKKIAWPDDAKVKRNQKLDNSIEPTFTLEHQAKQTLVDDPKYCLIFGVYMILGTINLYLIGRSWQRRS</sequence>
<feature type="transmembrane region" description="Helical" evidence="1">
    <location>
        <begin position="434"/>
        <end position="453"/>
    </location>
</feature>
<keyword evidence="1" id="KW-1133">Transmembrane helix</keyword>
<proteinExistence type="predicted"/>
<feature type="transmembrane region" description="Helical" evidence="1">
    <location>
        <begin position="208"/>
        <end position="225"/>
    </location>
</feature>
<evidence type="ECO:0000256" key="1">
    <source>
        <dbReference type="SAM" id="Phobius"/>
    </source>
</evidence>
<feature type="transmembrane region" description="Helical" evidence="1">
    <location>
        <begin position="459"/>
        <end position="477"/>
    </location>
</feature>